<reference evidence="8 10" key="2">
    <citation type="journal article" date="2013" name="Nature">
        <title>Insights into bilaterian evolution from three spiralian genomes.</title>
        <authorList>
            <person name="Simakov O."/>
            <person name="Marletaz F."/>
            <person name="Cho S.J."/>
            <person name="Edsinger-Gonzales E."/>
            <person name="Havlak P."/>
            <person name="Hellsten U."/>
            <person name="Kuo D.H."/>
            <person name="Larsson T."/>
            <person name="Lv J."/>
            <person name="Arendt D."/>
            <person name="Savage R."/>
            <person name="Osoegawa K."/>
            <person name="de Jong P."/>
            <person name="Grimwood J."/>
            <person name="Chapman J.A."/>
            <person name="Shapiro H."/>
            <person name="Aerts A."/>
            <person name="Otillar R.P."/>
            <person name="Terry A.Y."/>
            <person name="Boore J.L."/>
            <person name="Grigoriev I.V."/>
            <person name="Lindberg D.R."/>
            <person name="Seaver E.C."/>
            <person name="Weisblat D.A."/>
            <person name="Putnam N.H."/>
            <person name="Rokhsar D.S."/>
        </authorList>
    </citation>
    <scope>NUCLEOTIDE SEQUENCE</scope>
</reference>
<feature type="transmembrane region" description="Helical" evidence="7">
    <location>
        <begin position="73"/>
        <end position="99"/>
    </location>
</feature>
<keyword evidence="10" id="KW-1185">Reference proteome</keyword>
<dbReference type="InterPro" id="IPR030417">
    <property type="entry name" value="MS4A"/>
</dbReference>
<dbReference type="EnsemblMetazoa" id="HelroT189730">
    <property type="protein sequence ID" value="HelroP189730"/>
    <property type="gene ID" value="HelroG189730"/>
</dbReference>
<dbReference type="KEGG" id="hro:HELRODRAFT_189730"/>
<evidence type="ECO:0000256" key="3">
    <source>
        <dbReference type="ARBA" id="ARBA00022692"/>
    </source>
</evidence>
<dbReference type="PANTHER" id="PTHR23320">
    <property type="entry name" value="MEMBRANE-SPANNING 4-DOMAINS SUBFAMILY A MS4A -RELATED"/>
    <property type="match status" value="1"/>
</dbReference>
<feature type="transmembrane region" description="Helical" evidence="7">
    <location>
        <begin position="12"/>
        <end position="35"/>
    </location>
</feature>
<evidence type="ECO:0000313" key="9">
    <source>
        <dbReference type="EnsemblMetazoa" id="HelroP189730"/>
    </source>
</evidence>
<comment type="similarity">
    <text evidence="2">Belongs to the MS4A family.</text>
</comment>
<evidence type="ECO:0000256" key="5">
    <source>
        <dbReference type="ARBA" id="ARBA00023136"/>
    </source>
</evidence>
<organism evidence="9 10">
    <name type="scientific">Helobdella robusta</name>
    <name type="common">Californian leech</name>
    <dbReference type="NCBI Taxonomy" id="6412"/>
    <lineage>
        <taxon>Eukaryota</taxon>
        <taxon>Metazoa</taxon>
        <taxon>Spiralia</taxon>
        <taxon>Lophotrochozoa</taxon>
        <taxon>Annelida</taxon>
        <taxon>Clitellata</taxon>
        <taxon>Hirudinea</taxon>
        <taxon>Rhynchobdellida</taxon>
        <taxon>Glossiphoniidae</taxon>
        <taxon>Helobdella</taxon>
    </lineage>
</organism>
<evidence type="ECO:0000313" key="10">
    <source>
        <dbReference type="Proteomes" id="UP000015101"/>
    </source>
</evidence>
<dbReference type="AlphaFoldDB" id="T1FRB0"/>
<gene>
    <name evidence="9" type="primary">20211357</name>
    <name evidence="8" type="ORF">HELRODRAFT_189730</name>
</gene>
<dbReference type="InParanoid" id="T1FRB0"/>
<protein>
    <recommendedName>
        <fullName evidence="11">MARVEL domain-containing protein</fullName>
    </recommendedName>
</protein>
<feature type="transmembrane region" description="Helical" evidence="7">
    <location>
        <begin position="47"/>
        <end position="66"/>
    </location>
</feature>
<evidence type="ECO:0000256" key="1">
    <source>
        <dbReference type="ARBA" id="ARBA00004141"/>
    </source>
</evidence>
<evidence type="ECO:0008006" key="11">
    <source>
        <dbReference type="Google" id="ProtNLM"/>
    </source>
</evidence>
<evidence type="ECO:0000256" key="4">
    <source>
        <dbReference type="ARBA" id="ARBA00022989"/>
    </source>
</evidence>
<dbReference type="CTD" id="20211357"/>
<dbReference type="EMBL" id="KB097700">
    <property type="protein sequence ID" value="ESN91572.1"/>
    <property type="molecule type" value="Genomic_DNA"/>
</dbReference>
<dbReference type="RefSeq" id="XP_009030406.1">
    <property type="nucleotide sequence ID" value="XM_009032158.1"/>
</dbReference>
<feature type="compositionally biased region" description="Polar residues" evidence="6">
    <location>
        <begin position="208"/>
        <end position="224"/>
    </location>
</feature>
<dbReference type="Pfam" id="PF04103">
    <property type="entry name" value="CD20"/>
    <property type="match status" value="1"/>
</dbReference>
<keyword evidence="5 7" id="KW-0472">Membrane</keyword>
<feature type="region of interest" description="Disordered" evidence="6">
    <location>
        <begin position="204"/>
        <end position="224"/>
    </location>
</feature>
<dbReference type="InterPro" id="IPR007237">
    <property type="entry name" value="CD20-like"/>
</dbReference>
<name>T1FRB0_HELRO</name>
<dbReference type="Proteomes" id="UP000015101">
    <property type="component" value="Unassembled WGS sequence"/>
</dbReference>
<evidence type="ECO:0000256" key="6">
    <source>
        <dbReference type="SAM" id="MobiDB-lite"/>
    </source>
</evidence>
<evidence type="ECO:0000256" key="7">
    <source>
        <dbReference type="SAM" id="Phobius"/>
    </source>
</evidence>
<dbReference type="GeneID" id="20211357"/>
<dbReference type="GO" id="GO:0016020">
    <property type="term" value="C:membrane"/>
    <property type="evidence" value="ECO:0007669"/>
    <property type="project" value="UniProtKB-SubCell"/>
</dbReference>
<accession>T1FRB0</accession>
<evidence type="ECO:0000313" key="8">
    <source>
        <dbReference type="EMBL" id="ESN91572.1"/>
    </source>
</evidence>
<dbReference type="EMBL" id="AMQM01002117">
    <property type="status" value="NOT_ANNOTATED_CDS"/>
    <property type="molecule type" value="Genomic_DNA"/>
</dbReference>
<reference evidence="9" key="3">
    <citation type="submission" date="2015-06" db="UniProtKB">
        <authorList>
            <consortium name="EnsemblMetazoa"/>
        </authorList>
    </citation>
    <scope>IDENTIFICATION</scope>
</reference>
<dbReference type="HOGENOM" id="CLU_1139088_0_0_1"/>
<keyword evidence="4 7" id="KW-1133">Transmembrane helix</keyword>
<evidence type="ECO:0000256" key="2">
    <source>
        <dbReference type="ARBA" id="ARBA00009565"/>
    </source>
</evidence>
<reference evidence="10" key="1">
    <citation type="submission" date="2012-12" db="EMBL/GenBank/DDBJ databases">
        <authorList>
            <person name="Hellsten U."/>
            <person name="Grimwood J."/>
            <person name="Chapman J.A."/>
            <person name="Shapiro H."/>
            <person name="Aerts A."/>
            <person name="Otillar R.P."/>
            <person name="Terry A.Y."/>
            <person name="Boore J.L."/>
            <person name="Simakov O."/>
            <person name="Marletaz F."/>
            <person name="Cho S.-J."/>
            <person name="Edsinger-Gonzales E."/>
            <person name="Havlak P."/>
            <person name="Kuo D.-H."/>
            <person name="Larsson T."/>
            <person name="Lv J."/>
            <person name="Arendt D."/>
            <person name="Savage R."/>
            <person name="Osoegawa K."/>
            <person name="de Jong P."/>
            <person name="Lindberg D.R."/>
            <person name="Seaver E.C."/>
            <person name="Weisblat D.A."/>
            <person name="Putnam N.H."/>
            <person name="Grigoriev I.V."/>
            <person name="Rokhsar D.S."/>
        </authorList>
    </citation>
    <scope>NUCLEOTIDE SEQUENCE</scope>
</reference>
<sequence length="224" mass="24463">MRLTNFSGTKTIVMGAFLIFWGCASFSLGIPSATIINMSYPYGHLGYGIWCGIFFAFVGIINIVLGCRTTPSLVIWGLFMNIFACVLGVLQTALGMAAANQDFNAMKLRDMEGSDNPDVIQKYTELSEFYREFFPMTYRIANSKHLVPYIHNGTVAVDSLLAICGIFAAIFAAVAASSCAKVTCCPNIKTDLDTVTVVSSVHHEGRQKPTSQMLHENAGFQSQQ</sequence>
<proteinExistence type="inferred from homology"/>
<dbReference type="PANTHER" id="PTHR23320:SF167">
    <property type="entry name" value="MARVEL DOMAIN-CONTAINING PROTEIN"/>
    <property type="match status" value="1"/>
</dbReference>
<feature type="transmembrane region" description="Helical" evidence="7">
    <location>
        <begin position="160"/>
        <end position="180"/>
    </location>
</feature>
<keyword evidence="3 7" id="KW-0812">Transmembrane</keyword>
<comment type="subcellular location">
    <subcellularLocation>
        <location evidence="1">Membrane</location>
        <topology evidence="1">Multi-pass membrane protein</topology>
    </subcellularLocation>
</comment>